<evidence type="ECO:0000256" key="1">
    <source>
        <dbReference type="SAM" id="MobiDB-lite"/>
    </source>
</evidence>
<dbReference type="Proteomes" id="UP001589716">
    <property type="component" value="Unassembled WGS sequence"/>
</dbReference>
<evidence type="ECO:0000313" key="2">
    <source>
        <dbReference type="EMBL" id="MFB9558590.1"/>
    </source>
</evidence>
<keyword evidence="3" id="KW-1185">Reference proteome</keyword>
<accession>A0ABV5QYJ1</accession>
<name>A0ABV5QYJ1_9ACTN</name>
<evidence type="ECO:0000313" key="3">
    <source>
        <dbReference type="Proteomes" id="UP001589716"/>
    </source>
</evidence>
<feature type="non-terminal residue" evidence="2">
    <location>
        <position position="1"/>
    </location>
</feature>
<gene>
    <name evidence="2" type="ORF">ACFFTP_30965</name>
</gene>
<dbReference type="EMBL" id="JBHMCT010000038">
    <property type="protein sequence ID" value="MFB9558590.1"/>
    <property type="molecule type" value="Genomic_DNA"/>
</dbReference>
<protein>
    <submittedName>
        <fullName evidence="2">Uncharacterized protein</fullName>
    </submittedName>
</protein>
<sequence length="120" mass="13360">ARTVLPPLHPRHLKETHMQPQPVRSLNEAALEAANRLSIRTGKVRDPHQMWAYATGAAMSWAFYQALERLTELDPEGTAAFASDLAEELEDGDYGDLMADAARAHGFDTEKWFDAENPIA</sequence>
<proteinExistence type="predicted"/>
<comment type="caution">
    <text evidence="2">The sequence shown here is derived from an EMBL/GenBank/DDBJ whole genome shotgun (WGS) entry which is preliminary data.</text>
</comment>
<reference evidence="2 3" key="1">
    <citation type="submission" date="2024-09" db="EMBL/GenBank/DDBJ databases">
        <authorList>
            <person name="Sun Q."/>
            <person name="Mori K."/>
        </authorList>
    </citation>
    <scope>NUCLEOTIDE SEQUENCE [LARGE SCALE GENOMIC DNA]</scope>
    <source>
        <strain evidence="2 3">JCM 4414</strain>
    </source>
</reference>
<organism evidence="2 3">
    <name type="scientific">Streptomyces roseoviridis</name>
    <dbReference type="NCBI Taxonomy" id="67361"/>
    <lineage>
        <taxon>Bacteria</taxon>
        <taxon>Bacillati</taxon>
        <taxon>Actinomycetota</taxon>
        <taxon>Actinomycetes</taxon>
        <taxon>Kitasatosporales</taxon>
        <taxon>Streptomycetaceae</taxon>
        <taxon>Streptomyces</taxon>
    </lineage>
</organism>
<feature type="region of interest" description="Disordered" evidence="1">
    <location>
        <begin position="1"/>
        <end position="21"/>
    </location>
</feature>
<dbReference type="RefSeq" id="WP_382746168.1">
    <property type="nucleotide sequence ID" value="NZ_JBHMCT010000038.1"/>
</dbReference>